<dbReference type="PANTHER" id="PTHR47505:SF1">
    <property type="entry name" value="DNA UTILIZATION PROTEIN YHGH"/>
    <property type="match status" value="1"/>
</dbReference>
<comment type="similarity">
    <text evidence="1">Belongs to the ComF/GntX family.</text>
</comment>
<evidence type="ECO:0000259" key="2">
    <source>
        <dbReference type="Pfam" id="PF00156"/>
    </source>
</evidence>
<dbReference type="AlphaFoldDB" id="A0A240EHJ8"/>
<evidence type="ECO:0000313" key="4">
    <source>
        <dbReference type="Proteomes" id="UP000219336"/>
    </source>
</evidence>
<dbReference type="InterPro" id="IPR029057">
    <property type="entry name" value="PRTase-like"/>
</dbReference>
<protein>
    <submittedName>
        <fullName evidence="3">DNA utilization protein GntX</fullName>
    </submittedName>
</protein>
<dbReference type="InterPro" id="IPR000836">
    <property type="entry name" value="PRTase_dom"/>
</dbReference>
<organism evidence="3 4">
    <name type="scientific">Vibrio thalassae</name>
    <dbReference type="NCBI Taxonomy" id="1243014"/>
    <lineage>
        <taxon>Bacteria</taxon>
        <taxon>Pseudomonadati</taxon>
        <taxon>Pseudomonadota</taxon>
        <taxon>Gammaproteobacteria</taxon>
        <taxon>Vibrionales</taxon>
        <taxon>Vibrionaceae</taxon>
        <taxon>Vibrio</taxon>
    </lineage>
</organism>
<accession>A0A240EHJ8</accession>
<feature type="domain" description="Phosphoribosyltransferase" evidence="2">
    <location>
        <begin position="159"/>
        <end position="228"/>
    </location>
</feature>
<dbReference type="CDD" id="cd06223">
    <property type="entry name" value="PRTases_typeI"/>
    <property type="match status" value="1"/>
</dbReference>
<dbReference type="InterPro" id="IPR051910">
    <property type="entry name" value="ComF/GntX_DNA_util-trans"/>
</dbReference>
<evidence type="ECO:0000313" key="3">
    <source>
        <dbReference type="EMBL" id="SNX47420.1"/>
    </source>
</evidence>
<gene>
    <name evidence="3" type="ORF">VTH8203_01024</name>
</gene>
<reference evidence="4" key="1">
    <citation type="submission" date="2016-06" db="EMBL/GenBank/DDBJ databases">
        <authorList>
            <person name="Rodrigo-Torres L."/>
            <person name="Arahal R.D."/>
            <person name="Lucena T."/>
        </authorList>
    </citation>
    <scope>NUCLEOTIDE SEQUENCE [LARGE SCALE GENOMIC DNA]</scope>
    <source>
        <strain evidence="4">CECT8203</strain>
    </source>
</reference>
<dbReference type="EMBL" id="OANU01000009">
    <property type="protein sequence ID" value="SNX47420.1"/>
    <property type="molecule type" value="Genomic_DNA"/>
</dbReference>
<dbReference type="PANTHER" id="PTHR47505">
    <property type="entry name" value="DNA UTILIZATION PROTEIN YHGH"/>
    <property type="match status" value="1"/>
</dbReference>
<name>A0A240EHJ8_9VIBR</name>
<proteinExistence type="inferred from homology"/>
<dbReference type="Gene3D" id="3.40.50.2020">
    <property type="match status" value="1"/>
</dbReference>
<keyword evidence="4" id="KW-1185">Reference proteome</keyword>
<dbReference type="Pfam" id="PF00156">
    <property type="entry name" value="Pribosyltran"/>
    <property type="match status" value="1"/>
</dbReference>
<dbReference type="Proteomes" id="UP000219336">
    <property type="component" value="Unassembled WGS sequence"/>
</dbReference>
<sequence length="242" mass="27994">MKLPLIIPSLCHLCGLTIDSTMSHQLWCQHCQDQMTFQVKRCRCCGLQTETQTVTCGQCLKSPPPWQRMYCLADYRYPLSTLIQQIKRQKRYWLLPPLARMLRGLIPHPAPMMVTVPMNWHQYLLRGFNLSEVIAHEIAKSTPQTQLMSDIFHKHSRTPRQKTLDKAARLRNVRHAFSLHQHPKAHHIAIIDDVVTTGATVRHLSELLREVGVEKIDIYCLCRTPNDSIKSPKPQVAHNTRK</sequence>
<evidence type="ECO:0000256" key="1">
    <source>
        <dbReference type="ARBA" id="ARBA00008007"/>
    </source>
</evidence>
<dbReference type="SUPFAM" id="SSF53271">
    <property type="entry name" value="PRTase-like"/>
    <property type="match status" value="1"/>
</dbReference>